<dbReference type="InterPro" id="IPR023996">
    <property type="entry name" value="TonB-dep_OMP_SusC/RagA"/>
</dbReference>
<comment type="caution">
    <text evidence="10">The sequence shown here is derived from an EMBL/GenBank/DDBJ whole genome shotgun (WGS) entry which is preliminary data.</text>
</comment>
<dbReference type="NCBIfam" id="TIGR04056">
    <property type="entry name" value="OMP_RagA_SusC"/>
    <property type="match status" value="1"/>
</dbReference>
<dbReference type="Pfam" id="PF07660">
    <property type="entry name" value="STN"/>
    <property type="match status" value="1"/>
</dbReference>
<keyword evidence="6 7" id="KW-0998">Cell outer membrane</keyword>
<keyword evidence="10" id="KW-0675">Receptor</keyword>
<reference evidence="10 11" key="1">
    <citation type="submission" date="2019-04" db="EMBL/GenBank/DDBJ databases">
        <title>Pedobacter sp. RP-1-16 sp. nov., isolated from Arctic soil.</title>
        <authorList>
            <person name="Dahal R.H."/>
            <person name="Kim D.-U."/>
        </authorList>
    </citation>
    <scope>NUCLEOTIDE SEQUENCE [LARGE SCALE GENOMIC DNA]</scope>
    <source>
        <strain evidence="10 11">RP-1-16</strain>
    </source>
</reference>
<evidence type="ECO:0000256" key="2">
    <source>
        <dbReference type="ARBA" id="ARBA00022448"/>
    </source>
</evidence>
<comment type="similarity">
    <text evidence="7">Belongs to the TonB-dependent receptor family.</text>
</comment>
<dbReference type="InterPro" id="IPR012910">
    <property type="entry name" value="Plug_dom"/>
</dbReference>
<dbReference type="PROSITE" id="PS52016">
    <property type="entry name" value="TONB_DEPENDENT_REC_3"/>
    <property type="match status" value="1"/>
</dbReference>
<dbReference type="GO" id="GO:0009279">
    <property type="term" value="C:cell outer membrane"/>
    <property type="evidence" value="ECO:0007669"/>
    <property type="project" value="UniProtKB-SubCell"/>
</dbReference>
<feature type="domain" description="Secretin/TonB short N-terminal" evidence="8">
    <location>
        <begin position="68"/>
        <end position="118"/>
    </location>
</feature>
<dbReference type="Gene3D" id="2.170.130.10">
    <property type="entry name" value="TonB-dependent receptor, plug domain"/>
    <property type="match status" value="1"/>
</dbReference>
<accession>A0A4U1G5A5</accession>
<dbReference type="InterPro" id="IPR037066">
    <property type="entry name" value="Plug_dom_sf"/>
</dbReference>
<evidence type="ECO:0000313" key="11">
    <source>
        <dbReference type="Proteomes" id="UP000309594"/>
    </source>
</evidence>
<dbReference type="Pfam" id="PF13715">
    <property type="entry name" value="CarbopepD_reg_2"/>
    <property type="match status" value="1"/>
</dbReference>
<dbReference type="SUPFAM" id="SSF56935">
    <property type="entry name" value="Porins"/>
    <property type="match status" value="1"/>
</dbReference>
<dbReference type="SUPFAM" id="SSF49464">
    <property type="entry name" value="Carboxypeptidase regulatory domain-like"/>
    <property type="match status" value="1"/>
</dbReference>
<evidence type="ECO:0000256" key="3">
    <source>
        <dbReference type="ARBA" id="ARBA00022452"/>
    </source>
</evidence>
<dbReference type="Pfam" id="PF07715">
    <property type="entry name" value="Plug"/>
    <property type="match status" value="1"/>
</dbReference>
<evidence type="ECO:0000256" key="5">
    <source>
        <dbReference type="ARBA" id="ARBA00023136"/>
    </source>
</evidence>
<name>A0A4U1G5A5_9SPHI</name>
<dbReference type="InterPro" id="IPR011662">
    <property type="entry name" value="Secretin/TonB_short_N"/>
</dbReference>
<dbReference type="InterPro" id="IPR039426">
    <property type="entry name" value="TonB-dep_rcpt-like"/>
</dbReference>
<evidence type="ECO:0000313" key="10">
    <source>
        <dbReference type="EMBL" id="TKC58504.1"/>
    </source>
</evidence>
<evidence type="ECO:0000256" key="7">
    <source>
        <dbReference type="PROSITE-ProRule" id="PRU01360"/>
    </source>
</evidence>
<proteinExistence type="inferred from homology"/>
<dbReference type="InterPro" id="IPR036942">
    <property type="entry name" value="Beta-barrel_TonB_sf"/>
</dbReference>
<evidence type="ECO:0000256" key="6">
    <source>
        <dbReference type="ARBA" id="ARBA00023237"/>
    </source>
</evidence>
<evidence type="ECO:0000256" key="1">
    <source>
        <dbReference type="ARBA" id="ARBA00004571"/>
    </source>
</evidence>
<keyword evidence="5 7" id="KW-0472">Membrane</keyword>
<dbReference type="NCBIfam" id="TIGR04057">
    <property type="entry name" value="SusC_RagA_signa"/>
    <property type="match status" value="1"/>
</dbReference>
<dbReference type="Gene3D" id="2.60.40.1120">
    <property type="entry name" value="Carboxypeptidase-like, regulatory domain"/>
    <property type="match status" value="1"/>
</dbReference>
<dbReference type="InterPro" id="IPR008969">
    <property type="entry name" value="CarboxyPept-like_regulatory"/>
</dbReference>
<sequence>MNFYIQLRCKPRVYIFYKFLLIMKLTFVLLITAFLQISFAGYAQKVTVSGKNVPLEKIFKQIGNQTGYNFICDLDVLNNARSVDVHITNATIEEALEVCIKGQPISFIIQDKTIIIRRNLSNPAPVSKSIDISGKITDKRGQPLPGVTVAVKNSKIVSISGVDGRYKISVPDQNAILVFSSVGFTPQEKSVNNLSVINMILEEQQTGLNEIVVIGYATVNRKDLTGAVSSLAAKQIADIPVNSTAAALTGRLAGVNIVTTEGGPGAPAVIKIRGGGSITQDNSPLYVIDGIQVEDGLNNISPQDIESVNILKDASATAIYGARGANGVIIITTKGGKAMKTTVSLNTLFGINKVAGHLNVMQPYDFTVYQYEKTRNTFTDSINFEGTYGPNFASLDKYKDSRFVDWQKEVFGRAALMQTHNVSITGGNNITTFNFSYTNNGEQGVMNNSNFNRNILNSRFQTKISPAILASVNIRYNSQAIRGSGTSSSSSGQTNRLRHSVQYRPLLMGTNDINYFDQAYFDATNANYGQYLVNPLRLNDAEYRNNTMSVLNMNGFIDIKINKLLSFRTTGGVELNTINNDSYDGPITWTSIGSAAGTPIVGKSNGNQTSVNISNVLTFTNSKLKGQFNRDHVFTALVGQELYTISQNSVNNRVGYFPLEISPEQALAQLSLGRPLPLTPSSSAFRNKLLSFFGRFNYTYKDKYIATFTTRGDGSSKFGPDTRWGIFPSGALAWRISKEDFMSKYSFISDMKLRLSYGVAGNNRIADYLYQRIFSSNAAPYGLGEQVSAGYSVGNLANPYLKWETTESKNVGLDLSLFKNKLQVTIDAYQNDTHDLLVNVPIPSNSGYSTQLQNIAKTQNKGVELQISMPVVNNNNFSWDLNFNISHNRNVIKSLSNYQKYYYQNSGWGIGAALPDFIVQEGQQVGSMYGYVTDGFYKTSDFDYDPKTSIYTLKPGVVNDASVIGTVQPGSIKFKDLNSDGVVDNVNDRQTIGTANPKFFGGLNNQFTYKGFDLSIFLNFVYGNKILNANKLEFTNGFSTNTNLLDVMNSRWKTIDATGRVIQRVTNVGGKLVAVGQPPAVLDQVNANAQLWIPLQSVNAYIVHSWAAEDGSFLRVNNITMGYTFKTALIKKIGINSVRAYATVNNVAVITGYTGYDPEVSTRRATPVTPGVDYSGYPRSRTFILGLNANF</sequence>
<comment type="subcellular location">
    <subcellularLocation>
        <location evidence="1 7">Cell outer membrane</location>
        <topology evidence="1 7">Multi-pass membrane protein</topology>
    </subcellularLocation>
</comment>
<keyword evidence="4 7" id="KW-0812">Transmembrane</keyword>
<dbReference type="Gene3D" id="2.40.170.20">
    <property type="entry name" value="TonB-dependent receptor, beta-barrel domain"/>
    <property type="match status" value="1"/>
</dbReference>
<dbReference type="Proteomes" id="UP000309594">
    <property type="component" value="Unassembled WGS sequence"/>
</dbReference>
<keyword evidence="3 7" id="KW-1134">Transmembrane beta strand</keyword>
<protein>
    <submittedName>
        <fullName evidence="10">TonB-dependent receptor</fullName>
    </submittedName>
</protein>
<dbReference type="InterPro" id="IPR023997">
    <property type="entry name" value="TonB-dep_OMP_SusC/RagA_CS"/>
</dbReference>
<dbReference type="EMBL" id="SWDX01000007">
    <property type="protein sequence ID" value="TKC58504.1"/>
    <property type="molecule type" value="Genomic_DNA"/>
</dbReference>
<feature type="domain" description="TonB-dependent receptor plug" evidence="9">
    <location>
        <begin position="222"/>
        <end position="328"/>
    </location>
</feature>
<evidence type="ECO:0000256" key="4">
    <source>
        <dbReference type="ARBA" id="ARBA00022692"/>
    </source>
</evidence>
<gene>
    <name evidence="10" type="ORF">FBD94_17960</name>
</gene>
<evidence type="ECO:0000259" key="9">
    <source>
        <dbReference type="Pfam" id="PF07715"/>
    </source>
</evidence>
<keyword evidence="2 7" id="KW-0813">Transport</keyword>
<dbReference type="AlphaFoldDB" id="A0A4U1G5A5"/>
<organism evidence="10 11">
    <name type="scientific">Pedobacter hiemivivus</name>
    <dbReference type="NCBI Taxonomy" id="2530454"/>
    <lineage>
        <taxon>Bacteria</taxon>
        <taxon>Pseudomonadati</taxon>
        <taxon>Bacteroidota</taxon>
        <taxon>Sphingobacteriia</taxon>
        <taxon>Sphingobacteriales</taxon>
        <taxon>Sphingobacteriaceae</taxon>
        <taxon>Pedobacter</taxon>
    </lineage>
</organism>
<evidence type="ECO:0000259" key="8">
    <source>
        <dbReference type="Pfam" id="PF07660"/>
    </source>
</evidence>